<dbReference type="eggNOG" id="COG1758">
    <property type="taxonomic scope" value="Bacteria"/>
</dbReference>
<accession>V9TW75</accession>
<reference evidence="12 13" key="1">
    <citation type="journal article" date="2013" name="PLoS ONE">
        <title>Bacterial endosymbiosis in a chordate host: long-term co-evolution and conservation of secondary metabolism.</title>
        <authorList>
            <person name="Kwan J.C."/>
            <person name="Schmidt E.W."/>
        </authorList>
    </citation>
    <scope>NUCLEOTIDE SEQUENCE [LARGE SCALE GENOMIC DNA]</scope>
    <source>
        <strain evidence="13">faulkneri L5</strain>
    </source>
</reference>
<dbReference type="HAMAP" id="MF_00366">
    <property type="entry name" value="RNApol_bact_RpoZ"/>
    <property type="match status" value="1"/>
</dbReference>
<evidence type="ECO:0000313" key="13">
    <source>
        <dbReference type="Proteomes" id="UP000018700"/>
    </source>
</evidence>
<keyword evidence="7 11" id="KW-0804">Transcription</keyword>
<dbReference type="EC" id="2.7.7.6" evidence="2 11"/>
<dbReference type="KEGG" id="efk:P856_761"/>
<evidence type="ECO:0000256" key="4">
    <source>
        <dbReference type="ARBA" id="ARBA00022478"/>
    </source>
</evidence>
<evidence type="ECO:0000313" key="12">
    <source>
        <dbReference type="EMBL" id="AHC73963.1"/>
    </source>
</evidence>
<keyword evidence="5 11" id="KW-0808">Transferase</keyword>
<organism evidence="12 13">
    <name type="scientific">Candidatus Endolissoclinum faulkneri L5</name>
    <dbReference type="NCBI Taxonomy" id="1401328"/>
    <lineage>
        <taxon>Bacteria</taxon>
        <taxon>Pseudomonadati</taxon>
        <taxon>Pseudomonadota</taxon>
        <taxon>Alphaproteobacteria</taxon>
        <taxon>Rhodospirillales</taxon>
        <taxon>Rhodospirillaceae</taxon>
        <taxon>Candidatus Endolissoclinum</taxon>
    </lineage>
</organism>
<dbReference type="PANTHER" id="PTHR34476:SF1">
    <property type="entry name" value="DNA-DIRECTED RNA POLYMERASE SUBUNIT OMEGA"/>
    <property type="match status" value="1"/>
</dbReference>
<keyword evidence="4 11" id="KW-0240">DNA-directed RNA polymerase</keyword>
<dbReference type="GO" id="GO:0003677">
    <property type="term" value="F:DNA binding"/>
    <property type="evidence" value="ECO:0007669"/>
    <property type="project" value="UniProtKB-UniRule"/>
</dbReference>
<evidence type="ECO:0000256" key="1">
    <source>
        <dbReference type="ARBA" id="ARBA00006711"/>
    </source>
</evidence>
<gene>
    <name evidence="11 12" type="primary">rpoZ</name>
    <name evidence="12" type="ORF">P856_761</name>
</gene>
<dbReference type="SMART" id="SM01409">
    <property type="entry name" value="RNA_pol_Rpb6"/>
    <property type="match status" value="1"/>
</dbReference>
<dbReference type="Pfam" id="PF01192">
    <property type="entry name" value="RNA_pol_Rpb6"/>
    <property type="match status" value="1"/>
</dbReference>
<dbReference type="SUPFAM" id="SSF63562">
    <property type="entry name" value="RPB6/omega subunit-like"/>
    <property type="match status" value="1"/>
</dbReference>
<keyword evidence="6 11" id="KW-0548">Nucleotidyltransferase</keyword>
<dbReference type="GO" id="GO:0003899">
    <property type="term" value="F:DNA-directed RNA polymerase activity"/>
    <property type="evidence" value="ECO:0007669"/>
    <property type="project" value="UniProtKB-UniRule"/>
</dbReference>
<dbReference type="InterPro" id="IPR006110">
    <property type="entry name" value="Pol_omega/Rpo6/RPB6"/>
</dbReference>
<evidence type="ECO:0000256" key="5">
    <source>
        <dbReference type="ARBA" id="ARBA00022679"/>
    </source>
</evidence>
<evidence type="ECO:0000256" key="3">
    <source>
        <dbReference type="ARBA" id="ARBA00013725"/>
    </source>
</evidence>
<dbReference type="GO" id="GO:0000428">
    <property type="term" value="C:DNA-directed RNA polymerase complex"/>
    <property type="evidence" value="ECO:0007669"/>
    <property type="project" value="UniProtKB-KW"/>
</dbReference>
<comment type="catalytic activity">
    <reaction evidence="10 11">
        <text>RNA(n) + a ribonucleoside 5'-triphosphate = RNA(n+1) + diphosphate</text>
        <dbReference type="Rhea" id="RHEA:21248"/>
        <dbReference type="Rhea" id="RHEA-COMP:14527"/>
        <dbReference type="Rhea" id="RHEA-COMP:17342"/>
        <dbReference type="ChEBI" id="CHEBI:33019"/>
        <dbReference type="ChEBI" id="CHEBI:61557"/>
        <dbReference type="ChEBI" id="CHEBI:140395"/>
        <dbReference type="EC" id="2.7.7.6"/>
    </reaction>
</comment>
<dbReference type="PATRIC" id="fig|1401328.3.peg.769"/>
<evidence type="ECO:0000256" key="6">
    <source>
        <dbReference type="ARBA" id="ARBA00022695"/>
    </source>
</evidence>
<evidence type="ECO:0000256" key="7">
    <source>
        <dbReference type="ARBA" id="ARBA00023163"/>
    </source>
</evidence>
<dbReference type="InterPro" id="IPR036161">
    <property type="entry name" value="RPB6/omega-like_sf"/>
</dbReference>
<dbReference type="NCBIfam" id="TIGR00690">
    <property type="entry name" value="rpoZ"/>
    <property type="match status" value="1"/>
</dbReference>
<comment type="similarity">
    <text evidence="1 11">Belongs to the RNA polymerase subunit omega family.</text>
</comment>
<evidence type="ECO:0000256" key="8">
    <source>
        <dbReference type="ARBA" id="ARBA00029924"/>
    </source>
</evidence>
<evidence type="ECO:0000256" key="9">
    <source>
        <dbReference type="ARBA" id="ARBA00030998"/>
    </source>
</evidence>
<proteinExistence type="inferred from homology"/>
<dbReference type="AlphaFoldDB" id="V9TW75"/>
<evidence type="ECO:0000256" key="2">
    <source>
        <dbReference type="ARBA" id="ARBA00012418"/>
    </source>
</evidence>
<protein>
    <recommendedName>
        <fullName evidence="3 11">DNA-directed RNA polymerase subunit omega</fullName>
        <shortName evidence="11">RNAP omega subunit</shortName>
        <ecNumber evidence="2 11">2.7.7.6</ecNumber>
    </recommendedName>
    <alternativeName>
        <fullName evidence="9 11">RNA polymerase omega subunit</fullName>
    </alternativeName>
    <alternativeName>
        <fullName evidence="8 11">Transcriptase subunit omega</fullName>
    </alternativeName>
</protein>
<evidence type="ECO:0000256" key="11">
    <source>
        <dbReference type="HAMAP-Rule" id="MF_00366"/>
    </source>
</evidence>
<dbReference type="Gene3D" id="3.90.940.10">
    <property type="match status" value="1"/>
</dbReference>
<dbReference type="PANTHER" id="PTHR34476">
    <property type="entry name" value="DNA-DIRECTED RNA POLYMERASE SUBUNIT OMEGA"/>
    <property type="match status" value="1"/>
</dbReference>
<dbReference type="GO" id="GO:0006351">
    <property type="term" value="P:DNA-templated transcription"/>
    <property type="evidence" value="ECO:0007669"/>
    <property type="project" value="UniProtKB-UniRule"/>
</dbReference>
<dbReference type="HOGENOM" id="CLU_125406_5_3_5"/>
<name>V9TW75_9PROT</name>
<comment type="subunit">
    <text evidence="11">The RNAP catalytic core consists of 2 alpha, 1 beta, 1 beta' and 1 omega subunit. When a sigma factor is associated with the core the holoenzyme is formed, which can initiate transcription.</text>
</comment>
<dbReference type="InterPro" id="IPR003716">
    <property type="entry name" value="DNA-dir_RNA_pol_omega"/>
</dbReference>
<dbReference type="Proteomes" id="UP000018700">
    <property type="component" value="Chromosome"/>
</dbReference>
<keyword evidence="13" id="KW-1185">Reference proteome</keyword>
<comment type="function">
    <text evidence="11">Promotes RNA polymerase assembly. Latches the N- and C-terminal regions of the beta' subunit thereby facilitating its interaction with the beta and alpha subunits.</text>
</comment>
<sequence length="103" mass="11796">MTLKTLKIYRLLMARVTVEDCIVKIFNRFDLVMIAAQRSRNISSGSNVTIDKYNDKNPVIALREIAEETVDVSWLRESLIRSLQKQADFDKTEDDNVEGLMGS</sequence>
<dbReference type="STRING" id="1401328.P856_761"/>
<dbReference type="EMBL" id="CP006745">
    <property type="protein sequence ID" value="AHC73963.1"/>
    <property type="molecule type" value="Genomic_DNA"/>
</dbReference>
<evidence type="ECO:0000256" key="10">
    <source>
        <dbReference type="ARBA" id="ARBA00048552"/>
    </source>
</evidence>